<dbReference type="InterPro" id="IPR036179">
    <property type="entry name" value="Ig-like_dom_sf"/>
</dbReference>
<sequence>MKPLSLLVCGLFISSLCSSSDSSLDVSVTQTPSNLTVEEGQSVDISCCWNKIIPNIKVRWIKPNQINKDLPTEIINTNCSVVSIRNACNNDTGLYICEVLLDIPVLVTVKGKGTTVRLVEKKPDNNTTGFTNSSLEAPPPAQPPLVPPLVPIVGASVPAAVILICLCVSVAVWRTCRKPERMVIREGPASEGEEPEHSEGDDSSRNSRGSTQWYMVPVYESYFDLQRNDEEESSNEDQSTKSDKTDSLGKNAKAANHK</sequence>
<feature type="region of interest" description="Disordered" evidence="1">
    <location>
        <begin position="120"/>
        <end position="140"/>
    </location>
</feature>
<dbReference type="InterPro" id="IPR013783">
    <property type="entry name" value="Ig-like_fold"/>
</dbReference>
<feature type="region of interest" description="Disordered" evidence="1">
    <location>
        <begin position="224"/>
        <end position="258"/>
    </location>
</feature>
<evidence type="ECO:0000256" key="1">
    <source>
        <dbReference type="SAM" id="MobiDB-lite"/>
    </source>
</evidence>
<dbReference type="PANTHER" id="PTHR15343">
    <property type="entry name" value="CD7"/>
    <property type="match status" value="1"/>
</dbReference>
<keyword evidence="2" id="KW-1133">Transmembrane helix</keyword>
<dbReference type="SMART" id="SM00409">
    <property type="entry name" value="IG"/>
    <property type="match status" value="1"/>
</dbReference>
<keyword evidence="2" id="KW-0472">Membrane</keyword>
<evidence type="ECO:0000259" key="4">
    <source>
        <dbReference type="PROSITE" id="PS50835"/>
    </source>
</evidence>
<dbReference type="GO" id="GO:0002250">
    <property type="term" value="P:adaptive immune response"/>
    <property type="evidence" value="ECO:0007669"/>
    <property type="project" value="InterPro"/>
</dbReference>
<gene>
    <name evidence="5" type="ORF">AMEX_G11779</name>
</gene>
<evidence type="ECO:0000256" key="2">
    <source>
        <dbReference type="SAM" id="Phobius"/>
    </source>
</evidence>
<dbReference type="Proteomes" id="UP000752171">
    <property type="component" value="Unassembled WGS sequence"/>
</dbReference>
<feature type="region of interest" description="Disordered" evidence="1">
    <location>
        <begin position="186"/>
        <end position="212"/>
    </location>
</feature>
<dbReference type="InterPro" id="IPR039090">
    <property type="entry name" value="CD7"/>
</dbReference>
<organism evidence="5 6">
    <name type="scientific">Astyanax mexicanus</name>
    <name type="common">Blind cave fish</name>
    <name type="synonym">Astyanax fasciatus mexicanus</name>
    <dbReference type="NCBI Taxonomy" id="7994"/>
    <lineage>
        <taxon>Eukaryota</taxon>
        <taxon>Metazoa</taxon>
        <taxon>Chordata</taxon>
        <taxon>Craniata</taxon>
        <taxon>Vertebrata</taxon>
        <taxon>Euteleostomi</taxon>
        <taxon>Actinopterygii</taxon>
        <taxon>Neopterygii</taxon>
        <taxon>Teleostei</taxon>
        <taxon>Ostariophysi</taxon>
        <taxon>Characiformes</taxon>
        <taxon>Characoidei</taxon>
        <taxon>Acestrorhamphidae</taxon>
        <taxon>Acestrorhamphinae</taxon>
        <taxon>Astyanax</taxon>
    </lineage>
</organism>
<feature type="transmembrane region" description="Helical" evidence="2">
    <location>
        <begin position="149"/>
        <end position="173"/>
    </location>
</feature>
<dbReference type="InterPro" id="IPR007110">
    <property type="entry name" value="Ig-like_dom"/>
</dbReference>
<dbReference type="Gene3D" id="2.60.40.10">
    <property type="entry name" value="Immunoglobulins"/>
    <property type="match status" value="1"/>
</dbReference>
<feature type="compositionally biased region" description="Polar residues" evidence="1">
    <location>
        <begin position="125"/>
        <end position="135"/>
    </location>
</feature>
<dbReference type="Pfam" id="PF13927">
    <property type="entry name" value="Ig_3"/>
    <property type="match status" value="1"/>
</dbReference>
<dbReference type="InterPro" id="IPR003599">
    <property type="entry name" value="Ig_sub"/>
</dbReference>
<dbReference type="SUPFAM" id="SSF48726">
    <property type="entry name" value="Immunoglobulin"/>
    <property type="match status" value="1"/>
</dbReference>
<keyword evidence="2" id="KW-0812">Transmembrane</keyword>
<dbReference type="GO" id="GO:0038023">
    <property type="term" value="F:signaling receptor activity"/>
    <property type="evidence" value="ECO:0007669"/>
    <property type="project" value="InterPro"/>
</dbReference>
<comment type="caution">
    <text evidence="5">The sequence shown here is derived from an EMBL/GenBank/DDBJ whole genome shotgun (WGS) entry which is preliminary data.</text>
</comment>
<accession>A0A8T2LS44</accession>
<evidence type="ECO:0000313" key="6">
    <source>
        <dbReference type="Proteomes" id="UP000752171"/>
    </source>
</evidence>
<evidence type="ECO:0000256" key="3">
    <source>
        <dbReference type="SAM" id="SignalP"/>
    </source>
</evidence>
<feature type="chain" id="PRO_5035767506" description="Ig-like domain-containing protein" evidence="3">
    <location>
        <begin position="20"/>
        <end position="258"/>
    </location>
</feature>
<dbReference type="EMBL" id="JAICCE010000008">
    <property type="protein sequence ID" value="KAG9274733.1"/>
    <property type="molecule type" value="Genomic_DNA"/>
</dbReference>
<dbReference type="AlphaFoldDB" id="A0A8T2LS44"/>
<feature type="compositionally biased region" description="Basic and acidic residues" evidence="1">
    <location>
        <begin position="195"/>
        <end position="205"/>
    </location>
</feature>
<dbReference type="PROSITE" id="PS50835">
    <property type="entry name" value="IG_LIKE"/>
    <property type="match status" value="1"/>
</dbReference>
<keyword evidence="3" id="KW-0732">Signal</keyword>
<feature type="compositionally biased region" description="Basic and acidic residues" evidence="1">
    <location>
        <begin position="238"/>
        <end position="247"/>
    </location>
</feature>
<feature type="signal peptide" evidence="3">
    <location>
        <begin position="1"/>
        <end position="19"/>
    </location>
</feature>
<reference evidence="5 6" key="1">
    <citation type="submission" date="2021-07" db="EMBL/GenBank/DDBJ databases">
        <authorList>
            <person name="Imarazene B."/>
            <person name="Zahm M."/>
            <person name="Klopp C."/>
            <person name="Cabau C."/>
            <person name="Beille S."/>
            <person name="Jouanno E."/>
            <person name="Castinel A."/>
            <person name="Lluch J."/>
            <person name="Gil L."/>
            <person name="Kuchtly C."/>
            <person name="Lopez Roques C."/>
            <person name="Donnadieu C."/>
            <person name="Parrinello H."/>
            <person name="Journot L."/>
            <person name="Du K."/>
            <person name="Schartl M."/>
            <person name="Retaux S."/>
            <person name="Guiguen Y."/>
        </authorList>
    </citation>
    <scope>NUCLEOTIDE SEQUENCE [LARGE SCALE GENOMIC DNA]</scope>
    <source>
        <strain evidence="5">Pach_M1</strain>
        <tissue evidence="5">Testis</tissue>
    </source>
</reference>
<feature type="domain" description="Ig-like" evidence="4">
    <location>
        <begin position="26"/>
        <end position="99"/>
    </location>
</feature>
<proteinExistence type="predicted"/>
<dbReference type="GO" id="GO:0016020">
    <property type="term" value="C:membrane"/>
    <property type="evidence" value="ECO:0007669"/>
    <property type="project" value="InterPro"/>
</dbReference>
<name>A0A8T2LS44_ASTMX</name>
<dbReference type="PANTHER" id="PTHR15343:SF0">
    <property type="entry name" value="T-CELL ANTIGEN CD7"/>
    <property type="match status" value="1"/>
</dbReference>
<protein>
    <recommendedName>
        <fullName evidence="4">Ig-like domain-containing protein</fullName>
    </recommendedName>
</protein>
<evidence type="ECO:0000313" key="5">
    <source>
        <dbReference type="EMBL" id="KAG9274733.1"/>
    </source>
</evidence>